<proteinExistence type="predicted"/>
<feature type="chain" id="PRO_5042256084" description="DUF3570 domain-containing protein" evidence="1">
    <location>
        <begin position="26"/>
        <end position="552"/>
    </location>
</feature>
<sequence length="552" mass="61967">MSKNGIRAFAIVLGYFALPYSTATAETVFEQYGIPNHLPKYGISSLTQGDHIVEHVEKITTIDGEAAKSSFYLVQTTNEKGVIDLRVKYFPDQLSQDEDGLSLVDDGDVIDSIEYLSRTEYKLRQYADNYDAASIVVKDIDDRTAIVSFNYSKYALPQDVAYFRFMKVNIHVVDRQPQKMVVVNSAPFEYGRYNISDYHQEIIFDKLSDGSLYVKTKSVIAEGTFKGKPAKLEVTTTPVVFYDDVTGIEVKNEELFKVVSDPRIREQKIALDRTFPLMADLVRKQGIDLPLPYGISIAYRNQTMDLGFDTFNLGLGKLGYQNLDKDFDPSKSFASVTAESVSLRGDVFILPFWNVYALLGKIKVRADIDAQYTAATMNEIRDRLNGDFLKLGDALCESLADDGLPLCDETRLGIPLELDYDLVGVGTTLAIGYREFFATLNATVSKTRLEGQSSWGDSLLVVQPMIGYQLVDYRAQILVGAEYQGIDSRLNGNLGYVEALEGDFEYDVGVKINEWAYLVGFNKQIGRHYNITALYNFGETRDAVTVSFGYRF</sequence>
<name>A0AAC9U5Z7_9GAMM</name>
<evidence type="ECO:0000313" key="2">
    <source>
        <dbReference type="EMBL" id="ASJ98731.1"/>
    </source>
</evidence>
<evidence type="ECO:0000313" key="3">
    <source>
        <dbReference type="Proteomes" id="UP000198233"/>
    </source>
</evidence>
<reference evidence="2 3" key="1">
    <citation type="submission" date="2017-06" db="EMBL/GenBank/DDBJ databases">
        <title>Complete genome sequence of Shewanella marisflavi EP1 associated with anaerobic 2,4-dinitrotoluene reduction and salt tolerance.</title>
        <authorList>
            <person name="Huang J."/>
        </authorList>
    </citation>
    <scope>NUCLEOTIDE SEQUENCE [LARGE SCALE GENOMIC DNA]</scope>
    <source>
        <strain evidence="2 3">EP1</strain>
    </source>
</reference>
<organism evidence="2 3">
    <name type="scientific">Shewanella marisflavi</name>
    <dbReference type="NCBI Taxonomy" id="260364"/>
    <lineage>
        <taxon>Bacteria</taxon>
        <taxon>Pseudomonadati</taxon>
        <taxon>Pseudomonadota</taxon>
        <taxon>Gammaproteobacteria</taxon>
        <taxon>Alteromonadales</taxon>
        <taxon>Shewanellaceae</taxon>
        <taxon>Shewanella</taxon>
    </lineage>
</organism>
<gene>
    <name evidence="2" type="ORF">CFF01_17540</name>
</gene>
<evidence type="ECO:0008006" key="4">
    <source>
        <dbReference type="Google" id="ProtNLM"/>
    </source>
</evidence>
<dbReference type="Proteomes" id="UP000198233">
    <property type="component" value="Chromosome"/>
</dbReference>
<dbReference type="EMBL" id="CP022272">
    <property type="protein sequence ID" value="ASJ98731.1"/>
    <property type="molecule type" value="Genomic_DNA"/>
</dbReference>
<feature type="signal peptide" evidence="1">
    <location>
        <begin position="1"/>
        <end position="25"/>
    </location>
</feature>
<accession>A0AAC9U5Z7</accession>
<evidence type="ECO:0000256" key="1">
    <source>
        <dbReference type="SAM" id="SignalP"/>
    </source>
</evidence>
<dbReference type="AlphaFoldDB" id="A0AAC9U5Z7"/>
<keyword evidence="1" id="KW-0732">Signal</keyword>
<protein>
    <recommendedName>
        <fullName evidence="4">DUF3570 domain-containing protein</fullName>
    </recommendedName>
</protein>
<dbReference type="KEGG" id="smav:CFF01_17540"/>